<sequence>MSNRAFITDCEGPISLNDNAFELCAKFIENGEEFFKKVSSFDDYIIDEVKKENYNAGDTLKLIAPFLKAYGLTNEKITEFSRKNISLVNGAKRTMEIANDNTYSFIVSTSYGQYIEALCNEIDFPFENTFFTELNIDGVELLEEEKEILLSLTSKILESDFEKLEKIFFEEIPKLNIYKLTESVKTVGGLGKKIAIDKILNYEDLNLAPNRIMYIGDSITDVEPLQFVKENKGIAISFNGNEYALKNAEIAIISNHTSITSVFADLHSRFSREYILEFVKAYSADPKRTFESFRTKFWIVDIFKDAFKGKELPIIELITEDNFDELLEKSLSMRKNIRGISIGELS</sequence>
<organism evidence="1 2">
    <name type="scientific">Methanobrevibacter filiformis</name>
    <dbReference type="NCBI Taxonomy" id="55758"/>
    <lineage>
        <taxon>Archaea</taxon>
        <taxon>Methanobacteriati</taxon>
        <taxon>Methanobacteriota</taxon>
        <taxon>Methanomada group</taxon>
        <taxon>Methanobacteria</taxon>
        <taxon>Methanobacteriales</taxon>
        <taxon>Methanobacteriaceae</taxon>
        <taxon>Methanobrevibacter</taxon>
    </lineage>
</organism>
<dbReference type="InterPro" id="IPR024196">
    <property type="entry name" value="NiFe_hyd_3_EhaR"/>
</dbReference>
<reference evidence="1 2" key="1">
    <citation type="submission" date="2016-04" db="EMBL/GenBank/DDBJ databases">
        <title>Genome sequence of Methanobrevibacter filiformis DSM 11501.</title>
        <authorList>
            <person name="Poehlein A."/>
            <person name="Seedorf H."/>
            <person name="Daniel R."/>
        </authorList>
    </citation>
    <scope>NUCLEOTIDE SEQUENCE [LARGE SCALE GENOMIC DNA]</scope>
    <source>
        <strain evidence="1 2">DSM 11501</strain>
    </source>
</reference>
<dbReference type="STRING" id="55758.MBFIL_03550"/>
<dbReference type="OrthoDB" id="359083at2157"/>
<evidence type="ECO:0000313" key="2">
    <source>
        <dbReference type="Proteomes" id="UP000077066"/>
    </source>
</evidence>
<gene>
    <name evidence="1" type="ORF">MBFIL_03550</name>
</gene>
<dbReference type="Proteomes" id="UP000077066">
    <property type="component" value="Unassembled WGS sequence"/>
</dbReference>
<accession>A0A166EW05</accession>
<dbReference type="RefSeq" id="WP_066970922.1">
    <property type="nucleotide sequence ID" value="NZ_LWMT01000046.1"/>
</dbReference>
<protein>
    <recommendedName>
        <fullName evidence="3">Haloacid dehalogenase-like hydrolase</fullName>
    </recommendedName>
</protein>
<dbReference type="AlphaFoldDB" id="A0A166EW05"/>
<keyword evidence="2" id="KW-1185">Reference proteome</keyword>
<dbReference type="EMBL" id="LWMT01000046">
    <property type="protein sequence ID" value="KZX17073.1"/>
    <property type="molecule type" value="Genomic_DNA"/>
</dbReference>
<evidence type="ECO:0008006" key="3">
    <source>
        <dbReference type="Google" id="ProtNLM"/>
    </source>
</evidence>
<dbReference type="InterPro" id="IPR036412">
    <property type="entry name" value="HAD-like_sf"/>
</dbReference>
<dbReference type="InterPro" id="IPR023214">
    <property type="entry name" value="HAD_sf"/>
</dbReference>
<evidence type="ECO:0000313" key="1">
    <source>
        <dbReference type="EMBL" id="KZX17073.1"/>
    </source>
</evidence>
<comment type="caution">
    <text evidence="1">The sequence shown here is derived from an EMBL/GenBank/DDBJ whole genome shotgun (WGS) entry which is preliminary data.</text>
</comment>
<dbReference type="PATRIC" id="fig|55758.3.peg.396"/>
<dbReference type="SUPFAM" id="SSF56784">
    <property type="entry name" value="HAD-like"/>
    <property type="match status" value="1"/>
</dbReference>
<proteinExistence type="predicted"/>
<name>A0A166EW05_9EURY</name>
<dbReference type="PIRSF" id="PIRSF019370">
    <property type="entry name" value="EhaR"/>
    <property type="match status" value="1"/>
</dbReference>
<dbReference type="Gene3D" id="3.40.50.1000">
    <property type="entry name" value="HAD superfamily/HAD-like"/>
    <property type="match status" value="1"/>
</dbReference>
<dbReference type="Gene3D" id="1.10.3870.10">
    <property type="entry name" value="AF1437-like domain superfamily"/>
    <property type="match status" value="1"/>
</dbReference>